<comment type="caution">
    <text evidence="1">The sequence shown here is derived from an EMBL/GenBank/DDBJ whole genome shotgun (WGS) entry which is preliminary data.</text>
</comment>
<keyword evidence="2" id="KW-1185">Reference proteome</keyword>
<accession>A0A9P8PYC8</accession>
<evidence type="ECO:0000313" key="2">
    <source>
        <dbReference type="Proteomes" id="UP000774326"/>
    </source>
</evidence>
<dbReference type="Proteomes" id="UP000774326">
    <property type="component" value="Unassembled WGS sequence"/>
</dbReference>
<proteinExistence type="predicted"/>
<evidence type="ECO:0000313" key="1">
    <source>
        <dbReference type="EMBL" id="KAH3680437.1"/>
    </source>
</evidence>
<dbReference type="AlphaFoldDB" id="A0A9P8PYC8"/>
<name>A0A9P8PYC8_WICPI</name>
<reference evidence="1" key="2">
    <citation type="submission" date="2021-01" db="EMBL/GenBank/DDBJ databases">
        <authorList>
            <person name="Schikora-Tamarit M.A."/>
        </authorList>
    </citation>
    <scope>NUCLEOTIDE SEQUENCE</scope>
    <source>
        <strain evidence="1">CBS2887</strain>
    </source>
</reference>
<organism evidence="1 2">
    <name type="scientific">Wickerhamomyces pijperi</name>
    <name type="common">Yeast</name>
    <name type="synonym">Pichia pijperi</name>
    <dbReference type="NCBI Taxonomy" id="599730"/>
    <lineage>
        <taxon>Eukaryota</taxon>
        <taxon>Fungi</taxon>
        <taxon>Dikarya</taxon>
        <taxon>Ascomycota</taxon>
        <taxon>Saccharomycotina</taxon>
        <taxon>Saccharomycetes</taxon>
        <taxon>Phaffomycetales</taxon>
        <taxon>Wickerhamomycetaceae</taxon>
        <taxon>Wickerhamomyces</taxon>
    </lineage>
</organism>
<protein>
    <submittedName>
        <fullName evidence="1">Uncharacterized protein</fullName>
    </submittedName>
</protein>
<sequence>SLENRRLTNDDGLLDIVFNLLDSILVPKHPTVVDISSIVGLPLKDELSKPFKLKLSEIDKLSANLSIQGFTLVAIDR</sequence>
<reference evidence="1" key="1">
    <citation type="journal article" date="2021" name="Open Biol.">
        <title>Shared evolutionary footprints suggest mitochondrial oxidative damage underlies multiple complex I losses in fungi.</title>
        <authorList>
            <person name="Schikora-Tamarit M.A."/>
            <person name="Marcet-Houben M."/>
            <person name="Nosek J."/>
            <person name="Gabaldon T."/>
        </authorList>
    </citation>
    <scope>NUCLEOTIDE SEQUENCE</scope>
    <source>
        <strain evidence="1">CBS2887</strain>
    </source>
</reference>
<feature type="non-terminal residue" evidence="1">
    <location>
        <position position="1"/>
    </location>
</feature>
<dbReference type="EMBL" id="JAEUBG010004736">
    <property type="protein sequence ID" value="KAH3680437.1"/>
    <property type="molecule type" value="Genomic_DNA"/>
</dbReference>
<dbReference type="OrthoDB" id="10374363at2759"/>
<gene>
    <name evidence="1" type="ORF">WICPIJ_008291</name>
</gene>